<keyword evidence="3" id="KW-1029">Fimbrium biogenesis</keyword>
<comment type="caution">
    <text evidence="10">The sequence shown here is derived from an EMBL/GenBank/DDBJ whole genome shotgun (WGS) entry which is preliminary data.</text>
</comment>
<dbReference type="GO" id="GO:0046872">
    <property type="term" value="F:metal ion binding"/>
    <property type="evidence" value="ECO:0007669"/>
    <property type="project" value="UniProtKB-KW"/>
</dbReference>
<proteinExistence type="inferred from homology"/>
<evidence type="ECO:0000256" key="5">
    <source>
        <dbReference type="ARBA" id="ARBA00022837"/>
    </source>
</evidence>
<feature type="chain" id="PRO_5002666729" evidence="8">
    <location>
        <begin position="20"/>
        <end position="1179"/>
    </location>
</feature>
<dbReference type="STRING" id="314278.NB231_03962"/>
<keyword evidence="11" id="KW-1185">Reference proteome</keyword>
<dbReference type="SUPFAM" id="SSF50998">
    <property type="entry name" value="Quinoprotein alcohol dehydrogenase-like"/>
    <property type="match status" value="1"/>
</dbReference>
<comment type="subcellular location">
    <subcellularLocation>
        <location evidence="1">Fimbrium</location>
    </subcellularLocation>
</comment>
<evidence type="ECO:0000256" key="4">
    <source>
        <dbReference type="ARBA" id="ARBA00022723"/>
    </source>
</evidence>
<dbReference type="GO" id="GO:0009289">
    <property type="term" value="C:pilus"/>
    <property type="evidence" value="ECO:0007669"/>
    <property type="project" value="UniProtKB-SubCell"/>
</dbReference>
<sequence>MTGLTAVALLLGAQGALHAAPLALSTKPLFLKTGVAPNLIITLDDSGSMRRDYMPDNRSGNRNERFYSSDYNGVAYNPEVAYDPPLHADGTPFSTTFHNAYTSPFTNTCSDGRRGCGPAKDLSVDYITRDLWGSNQTWPAFYAKFTSSNLLSLVPLTVLCDILTDLDQNVCYNRVTVSATSGPSGSDERQNFANWYSFYRDRNLTTITGASRAFYPLGNDIRVGWQRLNTSTTIKPVRFFTSTHRTAFYNWLFDLPHSGGTPLRRALQRAGVYFKTNQPYYNNAVDSGDGSASCRQNYQVLMTDGLWNGGLSNGPGNYDNSEQTLPDGTSYNPQAPFQDDNSNVLADLAFKYWAEDLSTLANDVPPYMLQQGASASANYWNAQNDPANWQHLVNFTVGLGLGASLTDPVWGGSTFTGDYPNLADGSKNWPAITSNTPSTVSDLWHAAINSRGQFFSADDPKALAAAFKTILNRVADRTSSGTSVAIESGAITHSDNVYIARFNSRDWTGQVVAHALSHDPVTLGDIGAAVWDAACALTGGACTTDGNTYTGRTAANRQIVTYNPATGTGVPFQWADLNSSQTTFLNRASDGTVDSEGEARLHYLRGDRSQEQSNGGGFRDRKGLLGDVVDATPIYVGPPDRFYPDDWDDARTTGNDNTAEDQVTGTYADFKAAHDSRAGVVYVGANDGMLHAFAAATGAELFAYVPSAVYDHLSDLTDPAYGHRFYVDATPTEGDAFFGGAWHTILVGGLRAGGQGVYALDITTVPGASAGEASVAAKVLWEFTDADDADLGATYGQPQIVRLHNGHWAAVFGNGYNNTDNDGKASSTGNAVLFIRDLESGTVIKLDTHRGTADDPTGNARPNGLATVTSADVDGDSIVDYLYAGDLFGNLWKFDVKAGNTSNWKIAYGSSSNPTPLFTAVDANGTHEPITTAPSIRRHPTGEGFLLMFGTGKYLENQDSALSTKMQSAYGIWDRDGSSLKAFTRSNLLEQTIEQATTVNGTDFRIMSDHSLTWADSDPTTLPSSSSDGYLGWYMDLLAGEMQVTDSLVRGNRLIFTTLIPNDDPCSLGGDSWLMVLDYRDGGRFNLPVFDTDNNGVFALADLVEVDVDGDGNKEKISVGGQKSKSGILQTPTLGSMADADRAYLGGSDGKGTDCAGQDCTDIGRDPATRNRQSWLQLR</sequence>
<evidence type="ECO:0000256" key="3">
    <source>
        <dbReference type="ARBA" id="ARBA00022558"/>
    </source>
</evidence>
<evidence type="ECO:0000256" key="7">
    <source>
        <dbReference type="SAM" id="MobiDB-lite"/>
    </source>
</evidence>
<evidence type="ECO:0000256" key="1">
    <source>
        <dbReference type="ARBA" id="ARBA00004561"/>
    </source>
</evidence>
<organism evidence="10 11">
    <name type="scientific">Nitrococcus mobilis Nb-231</name>
    <dbReference type="NCBI Taxonomy" id="314278"/>
    <lineage>
        <taxon>Bacteria</taxon>
        <taxon>Pseudomonadati</taxon>
        <taxon>Pseudomonadota</taxon>
        <taxon>Gammaproteobacteria</taxon>
        <taxon>Chromatiales</taxon>
        <taxon>Ectothiorhodospiraceae</taxon>
        <taxon>Nitrococcus</taxon>
    </lineage>
</organism>
<dbReference type="InterPro" id="IPR011047">
    <property type="entry name" value="Quinoprotein_ADH-like_sf"/>
</dbReference>
<evidence type="ECO:0000256" key="6">
    <source>
        <dbReference type="ARBA" id="ARBA00023263"/>
    </source>
</evidence>
<comment type="similarity">
    <text evidence="2">Belongs to the PilY1 family.</text>
</comment>
<dbReference type="Pfam" id="PF05567">
    <property type="entry name" value="T4P_PilY1"/>
    <property type="match status" value="1"/>
</dbReference>
<keyword evidence="6" id="KW-0281">Fimbrium</keyword>
<dbReference type="eggNOG" id="COG3419">
    <property type="taxonomic scope" value="Bacteria"/>
</dbReference>
<evidence type="ECO:0000313" key="11">
    <source>
        <dbReference type="Proteomes" id="UP000003374"/>
    </source>
</evidence>
<evidence type="ECO:0000313" key="10">
    <source>
        <dbReference type="EMBL" id="EAR20901.1"/>
    </source>
</evidence>
<feature type="region of interest" description="Disordered" evidence="7">
    <location>
        <begin position="312"/>
        <end position="331"/>
    </location>
</feature>
<dbReference type="EMBL" id="AAOF01000015">
    <property type="protein sequence ID" value="EAR20901.1"/>
    <property type="molecule type" value="Genomic_DNA"/>
</dbReference>
<keyword evidence="4" id="KW-0479">Metal-binding</keyword>
<evidence type="ECO:0000256" key="2">
    <source>
        <dbReference type="ARBA" id="ARBA00008387"/>
    </source>
</evidence>
<evidence type="ECO:0000259" key="9">
    <source>
        <dbReference type="Pfam" id="PF05567"/>
    </source>
</evidence>
<reference evidence="10 11" key="1">
    <citation type="submission" date="2006-02" db="EMBL/GenBank/DDBJ databases">
        <authorList>
            <person name="Waterbury J."/>
            <person name="Ferriera S."/>
            <person name="Johnson J."/>
            <person name="Kravitz S."/>
            <person name="Halpern A."/>
            <person name="Remington K."/>
            <person name="Beeson K."/>
            <person name="Tran B."/>
            <person name="Rogers Y.-H."/>
            <person name="Friedman R."/>
            <person name="Venter J.C."/>
        </authorList>
    </citation>
    <scope>NUCLEOTIDE SEQUENCE [LARGE SCALE GENOMIC DNA]</scope>
    <source>
        <strain evidence="10 11">Nb-231</strain>
    </source>
</reference>
<dbReference type="Proteomes" id="UP000003374">
    <property type="component" value="Unassembled WGS sequence"/>
</dbReference>
<dbReference type="HOGENOM" id="CLU_001890_1_1_6"/>
<accession>A4BTT7</accession>
<feature type="domain" description="PilY1 beta-propeller" evidence="9">
    <location>
        <begin position="663"/>
        <end position="996"/>
    </location>
</feature>
<feature type="signal peptide" evidence="8">
    <location>
        <begin position="1"/>
        <end position="19"/>
    </location>
</feature>
<name>A4BTT7_9GAMM</name>
<dbReference type="InterPro" id="IPR008707">
    <property type="entry name" value="B-propeller_PilY1"/>
</dbReference>
<gene>
    <name evidence="10" type="ORF">NB231_03962</name>
</gene>
<feature type="compositionally biased region" description="Polar residues" evidence="7">
    <location>
        <begin position="314"/>
        <end position="331"/>
    </location>
</feature>
<evidence type="ECO:0000256" key="8">
    <source>
        <dbReference type="SAM" id="SignalP"/>
    </source>
</evidence>
<keyword evidence="5" id="KW-0106">Calcium</keyword>
<protein>
    <submittedName>
        <fullName evidence="10">Type 4 fimbrial biogenesis protein PilY1</fullName>
    </submittedName>
</protein>
<keyword evidence="8" id="KW-0732">Signal</keyword>
<dbReference type="AlphaFoldDB" id="A4BTT7"/>